<feature type="transmembrane region" description="Helical" evidence="1">
    <location>
        <begin position="49"/>
        <end position="67"/>
    </location>
</feature>
<accession>A0A8D8U374</accession>
<protein>
    <submittedName>
        <fullName evidence="2">Uncharacterized protein</fullName>
    </submittedName>
</protein>
<name>A0A8D8U374_9HEMI</name>
<proteinExistence type="predicted"/>
<dbReference type="AlphaFoldDB" id="A0A8D8U374"/>
<keyword evidence="1" id="KW-0812">Transmembrane</keyword>
<reference evidence="2" key="1">
    <citation type="submission" date="2021-05" db="EMBL/GenBank/DDBJ databases">
        <authorList>
            <person name="Alioto T."/>
            <person name="Alioto T."/>
            <person name="Gomez Garrido J."/>
        </authorList>
    </citation>
    <scope>NUCLEOTIDE SEQUENCE</scope>
</reference>
<organism evidence="2">
    <name type="scientific">Cacopsylla melanoneura</name>
    <dbReference type="NCBI Taxonomy" id="428564"/>
    <lineage>
        <taxon>Eukaryota</taxon>
        <taxon>Metazoa</taxon>
        <taxon>Ecdysozoa</taxon>
        <taxon>Arthropoda</taxon>
        <taxon>Hexapoda</taxon>
        <taxon>Insecta</taxon>
        <taxon>Pterygota</taxon>
        <taxon>Neoptera</taxon>
        <taxon>Paraneoptera</taxon>
        <taxon>Hemiptera</taxon>
        <taxon>Sternorrhyncha</taxon>
        <taxon>Psylloidea</taxon>
        <taxon>Psyllidae</taxon>
        <taxon>Psyllinae</taxon>
        <taxon>Cacopsylla</taxon>
    </lineage>
</organism>
<evidence type="ECO:0000256" key="1">
    <source>
        <dbReference type="SAM" id="Phobius"/>
    </source>
</evidence>
<evidence type="ECO:0000313" key="2">
    <source>
        <dbReference type="EMBL" id="CAG6696371.1"/>
    </source>
</evidence>
<feature type="transmembrane region" description="Helical" evidence="1">
    <location>
        <begin position="104"/>
        <end position="123"/>
    </location>
</feature>
<keyword evidence="1" id="KW-0472">Membrane</keyword>
<keyword evidence="1" id="KW-1133">Transmembrane helix</keyword>
<sequence>MYVFGVGFGFILCNAKYNILCMTDFEIKYQGSLFEDPESEIGMVPYLKYFHIIIIFSFFFLSQNQIYHIYHNTTESIPYSLVPFGSYSSMCLGSTCLLCLNRCIFLLVLILVCVLVVLAFLCLNRELSHNRFPIVWFLRRRTILDKHCIKSGILY</sequence>
<dbReference type="EMBL" id="HBUF01328329">
    <property type="protein sequence ID" value="CAG6696371.1"/>
    <property type="molecule type" value="Transcribed_RNA"/>
</dbReference>